<dbReference type="InterPro" id="IPR003661">
    <property type="entry name" value="HisK_dim/P_dom"/>
</dbReference>
<evidence type="ECO:0000259" key="5">
    <source>
        <dbReference type="PROSITE" id="PS50109"/>
    </source>
</evidence>
<dbReference type="PROSITE" id="PS50110">
    <property type="entry name" value="RESPONSE_REGULATORY"/>
    <property type="match status" value="2"/>
</dbReference>
<feature type="domain" description="Response regulatory" evidence="6">
    <location>
        <begin position="386"/>
        <end position="502"/>
    </location>
</feature>
<evidence type="ECO:0000313" key="10">
    <source>
        <dbReference type="Proteomes" id="UP000256345"/>
    </source>
</evidence>
<dbReference type="Gene3D" id="3.40.50.2300">
    <property type="match status" value="2"/>
</dbReference>
<dbReference type="SMART" id="SM00387">
    <property type="entry name" value="HATPase_c"/>
    <property type="match status" value="1"/>
</dbReference>
<sequence>MPTPLHLLLIEDFEDDALMVLRELRRSGYDVTHKRVETAEALASALDAGPWDAIIADYALPRFDALAAFSLVQQRGLDVPFLIVSGQIGEDTAVAAMRAGVHDFLLKDRLSRLGPAVARELREAALRAERRKMQEQLLLSDRLASLGLLAASVAHEINNPLASLMANLDFVLNPEAGSTTVSADQEQALRDCMLCSERIREIVRDIKIFSRPDEKQRGPLDVHRVLDSSLRMAWNHIFHRARIVKDYTAVSPVLGSEAPLGQVFLNLLVNAADAIPDGDSTTHEIRVVTRQDGPSHVRVEIHDTGRGIPAELRERIFEPFFTTKPVGVGTGLGLAICRRTLNEMGGEISVDSEVGRGTVFHLRLQTAHGDAEKPEKPAPGMVLKQRLLILDDETVVGRALQRLLQSHCEVLVLSHGRDALAQLTSGRRFDAILCDLMMPEMSGPRFYEELSRLAPEQAKRVIFMTGGAFTEQSRAFLATTGMPCIDKPVEFQRLRSLLAAMPPLAPEDDATTKTA</sequence>
<dbReference type="Proteomes" id="UP000035579">
    <property type="component" value="Chromosome"/>
</dbReference>
<evidence type="ECO:0000313" key="9">
    <source>
        <dbReference type="Proteomes" id="UP000035579"/>
    </source>
</evidence>
<dbReference type="SMART" id="SM00388">
    <property type="entry name" value="HisKA"/>
    <property type="match status" value="1"/>
</dbReference>
<dbReference type="InterPro" id="IPR036097">
    <property type="entry name" value="HisK_dim/P_sf"/>
</dbReference>
<dbReference type="InterPro" id="IPR003594">
    <property type="entry name" value="HATPase_dom"/>
</dbReference>
<protein>
    <recommendedName>
        <fullName evidence="2">histidine kinase</fullName>
        <ecNumber evidence="2">2.7.13.3</ecNumber>
    </recommendedName>
</protein>
<dbReference type="SMART" id="SM00448">
    <property type="entry name" value="REC"/>
    <property type="match status" value="2"/>
</dbReference>
<evidence type="ECO:0000259" key="6">
    <source>
        <dbReference type="PROSITE" id="PS50110"/>
    </source>
</evidence>
<dbReference type="Gene3D" id="3.30.565.10">
    <property type="entry name" value="Histidine kinase-like ATPase, C-terminal domain"/>
    <property type="match status" value="1"/>
</dbReference>
<proteinExistence type="predicted"/>
<accession>A0AAC8Q6Z7</accession>
<evidence type="ECO:0000256" key="2">
    <source>
        <dbReference type="ARBA" id="ARBA00012438"/>
    </source>
</evidence>
<dbReference type="SUPFAM" id="SSF47384">
    <property type="entry name" value="Homodimeric domain of signal transducing histidine kinase"/>
    <property type="match status" value="1"/>
</dbReference>
<evidence type="ECO:0000313" key="8">
    <source>
        <dbReference type="EMBL" id="REG28902.1"/>
    </source>
</evidence>
<dbReference type="InterPro" id="IPR001789">
    <property type="entry name" value="Sig_transdc_resp-reg_receiver"/>
</dbReference>
<dbReference type="SUPFAM" id="SSF55874">
    <property type="entry name" value="ATPase domain of HSP90 chaperone/DNA topoisomerase II/histidine kinase"/>
    <property type="match status" value="1"/>
</dbReference>
<dbReference type="InterPro" id="IPR011006">
    <property type="entry name" value="CheY-like_superfamily"/>
</dbReference>
<feature type="modified residue" description="4-aspartylphosphate" evidence="4">
    <location>
        <position position="435"/>
    </location>
</feature>
<reference evidence="7 9" key="1">
    <citation type="submission" date="2015-05" db="EMBL/GenBank/DDBJ databases">
        <title>Genome assembly of Archangium gephyra DSM 2261.</title>
        <authorList>
            <person name="Sharma G."/>
            <person name="Subramanian S."/>
        </authorList>
    </citation>
    <scope>NUCLEOTIDE SEQUENCE [LARGE SCALE GENOMIC DNA]</scope>
    <source>
        <strain evidence="7 9">DSM 2261</strain>
    </source>
</reference>
<dbReference type="EMBL" id="CP011509">
    <property type="protein sequence ID" value="AKJ02165.1"/>
    <property type="molecule type" value="Genomic_DNA"/>
</dbReference>
<feature type="domain" description="Response regulatory" evidence="6">
    <location>
        <begin position="6"/>
        <end position="122"/>
    </location>
</feature>
<comment type="catalytic activity">
    <reaction evidence="1">
        <text>ATP + protein L-histidine = ADP + protein N-phospho-L-histidine.</text>
        <dbReference type="EC" id="2.7.13.3"/>
    </reaction>
</comment>
<dbReference type="Proteomes" id="UP000256345">
    <property type="component" value="Unassembled WGS sequence"/>
</dbReference>
<dbReference type="PANTHER" id="PTHR43065:SF50">
    <property type="entry name" value="HISTIDINE KINASE"/>
    <property type="match status" value="1"/>
</dbReference>
<keyword evidence="3 4" id="KW-0597">Phosphoprotein</keyword>
<dbReference type="AlphaFoldDB" id="A0AAC8Q6Z7"/>
<dbReference type="PRINTS" id="PR00344">
    <property type="entry name" value="BCTRLSENSOR"/>
</dbReference>
<dbReference type="KEGG" id="age:AA314_03791"/>
<name>A0AAC8Q6Z7_9BACT</name>
<dbReference type="EMBL" id="QUMU01000008">
    <property type="protein sequence ID" value="REG28902.1"/>
    <property type="molecule type" value="Genomic_DNA"/>
</dbReference>
<keyword evidence="7" id="KW-0808">Transferase</keyword>
<feature type="modified residue" description="4-aspartylphosphate" evidence="4">
    <location>
        <position position="57"/>
    </location>
</feature>
<dbReference type="CDD" id="cd00082">
    <property type="entry name" value="HisKA"/>
    <property type="match status" value="1"/>
</dbReference>
<dbReference type="GO" id="GO:0000155">
    <property type="term" value="F:phosphorelay sensor kinase activity"/>
    <property type="evidence" value="ECO:0007669"/>
    <property type="project" value="InterPro"/>
</dbReference>
<dbReference type="CDD" id="cd00156">
    <property type="entry name" value="REC"/>
    <property type="match status" value="2"/>
</dbReference>
<dbReference type="RefSeq" id="WP_053066513.1">
    <property type="nucleotide sequence ID" value="NZ_CP011509.1"/>
</dbReference>
<dbReference type="EC" id="2.7.13.3" evidence="2"/>
<keyword evidence="7" id="KW-0418">Kinase</keyword>
<gene>
    <name evidence="7" type="ORF">AA314_03791</name>
    <name evidence="8" type="ORF">ATI61_108445</name>
</gene>
<reference evidence="8 10" key="2">
    <citation type="submission" date="2018-08" db="EMBL/GenBank/DDBJ databases">
        <title>Genomic Encyclopedia of Archaeal and Bacterial Type Strains, Phase II (KMG-II): from individual species to whole genera.</title>
        <authorList>
            <person name="Goeker M."/>
        </authorList>
    </citation>
    <scope>NUCLEOTIDE SEQUENCE [LARGE SCALE GENOMIC DNA]</scope>
    <source>
        <strain evidence="8 10">DSM 2261</strain>
    </source>
</reference>
<dbReference type="InterPro" id="IPR036890">
    <property type="entry name" value="HATPase_C_sf"/>
</dbReference>
<dbReference type="Pfam" id="PF02518">
    <property type="entry name" value="HATPase_c"/>
    <property type="match status" value="1"/>
</dbReference>
<evidence type="ECO:0000256" key="3">
    <source>
        <dbReference type="ARBA" id="ARBA00022553"/>
    </source>
</evidence>
<evidence type="ECO:0000256" key="4">
    <source>
        <dbReference type="PROSITE-ProRule" id="PRU00169"/>
    </source>
</evidence>
<dbReference type="Pfam" id="PF00072">
    <property type="entry name" value="Response_reg"/>
    <property type="match status" value="2"/>
</dbReference>
<dbReference type="SUPFAM" id="SSF52172">
    <property type="entry name" value="CheY-like"/>
    <property type="match status" value="2"/>
</dbReference>
<evidence type="ECO:0000256" key="1">
    <source>
        <dbReference type="ARBA" id="ARBA00000085"/>
    </source>
</evidence>
<dbReference type="PROSITE" id="PS50109">
    <property type="entry name" value="HIS_KIN"/>
    <property type="match status" value="1"/>
</dbReference>
<dbReference type="Gene3D" id="1.10.287.130">
    <property type="match status" value="1"/>
</dbReference>
<dbReference type="PANTHER" id="PTHR43065">
    <property type="entry name" value="SENSOR HISTIDINE KINASE"/>
    <property type="match status" value="1"/>
</dbReference>
<evidence type="ECO:0000313" key="7">
    <source>
        <dbReference type="EMBL" id="AKJ02165.1"/>
    </source>
</evidence>
<dbReference type="Pfam" id="PF00512">
    <property type="entry name" value="HisKA"/>
    <property type="match status" value="1"/>
</dbReference>
<keyword evidence="10" id="KW-1185">Reference proteome</keyword>
<organism evidence="7 9">
    <name type="scientific">Archangium gephyra</name>
    <dbReference type="NCBI Taxonomy" id="48"/>
    <lineage>
        <taxon>Bacteria</taxon>
        <taxon>Pseudomonadati</taxon>
        <taxon>Myxococcota</taxon>
        <taxon>Myxococcia</taxon>
        <taxon>Myxococcales</taxon>
        <taxon>Cystobacterineae</taxon>
        <taxon>Archangiaceae</taxon>
        <taxon>Archangium</taxon>
    </lineage>
</organism>
<feature type="domain" description="Histidine kinase" evidence="5">
    <location>
        <begin position="152"/>
        <end position="368"/>
    </location>
</feature>
<dbReference type="InterPro" id="IPR004358">
    <property type="entry name" value="Sig_transdc_His_kin-like_C"/>
</dbReference>
<dbReference type="InterPro" id="IPR005467">
    <property type="entry name" value="His_kinase_dom"/>
</dbReference>